<protein>
    <recommendedName>
        <fullName evidence="2">Vesicle transport v-SNARE N-terminal domain-containing protein</fullName>
    </recommendedName>
</protein>
<dbReference type="AlphaFoldDB" id="A0A0A9YGR3"/>
<dbReference type="EMBL" id="GBHO01013311">
    <property type="protein sequence ID" value="JAG30293.1"/>
    <property type="molecule type" value="Transcribed_RNA"/>
</dbReference>
<accession>A0A0A9YGR3</accession>
<dbReference type="InterPro" id="IPR038407">
    <property type="entry name" value="v-SNARE_N_sf"/>
</dbReference>
<dbReference type="GO" id="GO:0016020">
    <property type="term" value="C:membrane"/>
    <property type="evidence" value="ECO:0007669"/>
    <property type="project" value="InterPro"/>
</dbReference>
<evidence type="ECO:0000256" key="1">
    <source>
        <dbReference type="ARBA" id="ARBA00006108"/>
    </source>
</evidence>
<name>A0A0A9YGR3_LYGHE</name>
<dbReference type="SUPFAM" id="SSF47661">
    <property type="entry name" value="t-snare proteins"/>
    <property type="match status" value="1"/>
</dbReference>
<dbReference type="Gene3D" id="1.20.58.400">
    <property type="entry name" value="t-snare proteins"/>
    <property type="match status" value="1"/>
</dbReference>
<comment type="similarity">
    <text evidence="1">Belongs to the VTI1 family.</text>
</comment>
<reference evidence="3" key="2">
    <citation type="submission" date="2014-07" db="EMBL/GenBank/DDBJ databases">
        <authorList>
            <person name="Hull J."/>
        </authorList>
    </citation>
    <scope>NUCLEOTIDE SEQUENCE</scope>
</reference>
<dbReference type="Gene3D" id="1.20.5.110">
    <property type="match status" value="1"/>
</dbReference>
<dbReference type="Pfam" id="PF05008">
    <property type="entry name" value="V-SNARE"/>
    <property type="match status" value="1"/>
</dbReference>
<dbReference type="InterPro" id="IPR010989">
    <property type="entry name" value="SNARE"/>
</dbReference>
<organism evidence="3">
    <name type="scientific">Lygus hesperus</name>
    <name type="common">Western plant bug</name>
    <dbReference type="NCBI Taxonomy" id="30085"/>
    <lineage>
        <taxon>Eukaryota</taxon>
        <taxon>Metazoa</taxon>
        <taxon>Ecdysozoa</taxon>
        <taxon>Arthropoda</taxon>
        <taxon>Hexapoda</taxon>
        <taxon>Insecta</taxon>
        <taxon>Pterygota</taxon>
        <taxon>Neoptera</taxon>
        <taxon>Paraneoptera</taxon>
        <taxon>Hemiptera</taxon>
        <taxon>Heteroptera</taxon>
        <taxon>Panheteroptera</taxon>
        <taxon>Cimicomorpha</taxon>
        <taxon>Miridae</taxon>
        <taxon>Mirini</taxon>
        <taxon>Lygus</taxon>
    </lineage>
</organism>
<reference evidence="3" key="1">
    <citation type="journal article" date="2014" name="PLoS ONE">
        <title>Transcriptome-Based Identification of ABC Transporters in the Western Tarnished Plant Bug Lygus hesperus.</title>
        <authorList>
            <person name="Hull J.J."/>
            <person name="Chaney K."/>
            <person name="Geib S.M."/>
            <person name="Fabrick J.A."/>
            <person name="Brent C.S."/>
            <person name="Walsh D."/>
            <person name="Lavine L.C."/>
        </authorList>
    </citation>
    <scope>NUCLEOTIDE SEQUENCE</scope>
</reference>
<dbReference type="InterPro" id="IPR007705">
    <property type="entry name" value="Vesicle_trsprt_v-SNARE_N"/>
</dbReference>
<sequence>MCWPVACSCVYILTPYARTTCTRVHTNTHVHTLHTDVHLHDVRMSIRDLRCTCPVHTFVHVCRFVEEIEHLLARISKDDKQPLPDDVDRVVDELSEVLEQLKIEVHSIISVETRTQIAQKIRTFEQELASIKLRMMQGGASQTPLDDDERHEINMNRLRSAHSQLLESELVADDTLTRLHEQEDILRRTVANVRDTNTELNTSTRLLNRMNKWWRG</sequence>
<dbReference type="GO" id="GO:0006886">
    <property type="term" value="P:intracellular protein transport"/>
    <property type="evidence" value="ECO:0007669"/>
    <property type="project" value="InterPro"/>
</dbReference>
<evidence type="ECO:0000259" key="2">
    <source>
        <dbReference type="Pfam" id="PF05008"/>
    </source>
</evidence>
<gene>
    <name evidence="3" type="ORF">CM83_5752</name>
</gene>
<evidence type="ECO:0000313" key="3">
    <source>
        <dbReference type="EMBL" id="JAG30293.1"/>
    </source>
</evidence>
<dbReference type="SUPFAM" id="SSF58038">
    <property type="entry name" value="SNARE fusion complex"/>
    <property type="match status" value="1"/>
</dbReference>
<feature type="domain" description="Vesicle transport v-SNARE N-terminal" evidence="2">
    <location>
        <begin position="61"/>
        <end position="133"/>
    </location>
</feature>
<dbReference type="GO" id="GO:0016192">
    <property type="term" value="P:vesicle-mediated transport"/>
    <property type="evidence" value="ECO:0007669"/>
    <property type="project" value="InterPro"/>
</dbReference>
<proteinExistence type="inferred from homology"/>